<proteinExistence type="predicted"/>
<organism evidence="1 2">
    <name type="scientific">Ditylenchus dipsaci</name>
    <dbReference type="NCBI Taxonomy" id="166011"/>
    <lineage>
        <taxon>Eukaryota</taxon>
        <taxon>Metazoa</taxon>
        <taxon>Ecdysozoa</taxon>
        <taxon>Nematoda</taxon>
        <taxon>Chromadorea</taxon>
        <taxon>Rhabditida</taxon>
        <taxon>Tylenchina</taxon>
        <taxon>Tylenchomorpha</taxon>
        <taxon>Sphaerularioidea</taxon>
        <taxon>Anguinidae</taxon>
        <taxon>Anguininae</taxon>
        <taxon>Ditylenchus</taxon>
    </lineage>
</organism>
<dbReference type="WBParaSite" id="jg10058">
    <property type="protein sequence ID" value="jg10058"/>
    <property type="gene ID" value="jg10058"/>
</dbReference>
<name>A0A915CKB9_9BILA</name>
<reference evidence="2" key="1">
    <citation type="submission" date="2022-11" db="UniProtKB">
        <authorList>
            <consortium name="WormBaseParasite"/>
        </authorList>
    </citation>
    <scope>IDENTIFICATION</scope>
</reference>
<evidence type="ECO:0000313" key="2">
    <source>
        <dbReference type="WBParaSite" id="jg10058"/>
    </source>
</evidence>
<keyword evidence="1" id="KW-1185">Reference proteome</keyword>
<evidence type="ECO:0000313" key="1">
    <source>
        <dbReference type="Proteomes" id="UP000887574"/>
    </source>
</evidence>
<dbReference type="Proteomes" id="UP000887574">
    <property type="component" value="Unplaced"/>
</dbReference>
<protein>
    <submittedName>
        <fullName evidence="2">Uncharacterized protein</fullName>
    </submittedName>
</protein>
<dbReference type="AlphaFoldDB" id="A0A915CKB9"/>
<sequence>MISVGNKIDCIEQSGVSSPAISVADEKMSLISCETSQGFPELIRRIDLAVQSITKSRLRRFRLPPNSKAIPYLYENDLVSSEPVLSECGDFLLFDVVMNDDQFAKFRANTSLKLKRRNQEKETQ</sequence>
<accession>A0A915CKB9</accession>